<dbReference type="AlphaFoldDB" id="A0A7C8IA23"/>
<keyword evidence="6" id="KW-0732">Signal</keyword>
<comment type="catalytic activity">
    <reaction evidence="5">
        <text>[(1-&gt;4)-beta-D-glucosyl]n+m + reduced acceptor + O2 = 4-dehydro-beta-D-glucosyl-[(1-&gt;4)-beta-D-glucosyl]n-1 + [(1-&gt;4)-beta-D-glucosyl]m + acceptor + H2O.</text>
        <dbReference type="EC" id="1.14.99.56"/>
    </reaction>
</comment>
<evidence type="ECO:0000313" key="9">
    <source>
        <dbReference type="Proteomes" id="UP000481861"/>
    </source>
</evidence>
<dbReference type="GO" id="GO:0030248">
    <property type="term" value="F:cellulose binding"/>
    <property type="evidence" value="ECO:0007669"/>
    <property type="project" value="UniProtKB-UniRule"/>
</dbReference>
<feature type="domain" description="Auxiliary Activity family 9 catalytic" evidence="7">
    <location>
        <begin position="19"/>
        <end position="223"/>
    </location>
</feature>
<comment type="function">
    <text evidence="5">Lytic polysaccharide monooxygenase (LMPO) that depolymerizes crystalline and amorphous polysaccharides via the oxidation of scissile alpha- or beta-(1-4)-glycosidic bonds, yielding C1 and/or C4 oxidation products. Catalysis by LPMOs requires the reduction of the active-site copper from Cu(II) to Cu(I) by a reducing agent and H(2)O(2) or O(2) as a cosubstrate.</text>
</comment>
<dbReference type="PANTHER" id="PTHR33353:SF13">
    <property type="entry name" value="ENDOGLUCANASE II"/>
    <property type="match status" value="1"/>
</dbReference>
<feature type="chain" id="PRO_5029007378" description="AA9 family lytic polysaccharide monooxygenase" evidence="6">
    <location>
        <begin position="19"/>
        <end position="244"/>
    </location>
</feature>
<organism evidence="8 9">
    <name type="scientific">Massariosphaeria phaeospora</name>
    <dbReference type="NCBI Taxonomy" id="100035"/>
    <lineage>
        <taxon>Eukaryota</taxon>
        <taxon>Fungi</taxon>
        <taxon>Dikarya</taxon>
        <taxon>Ascomycota</taxon>
        <taxon>Pezizomycotina</taxon>
        <taxon>Dothideomycetes</taxon>
        <taxon>Pleosporomycetidae</taxon>
        <taxon>Pleosporales</taxon>
        <taxon>Pleosporales incertae sedis</taxon>
        <taxon>Massariosphaeria</taxon>
    </lineage>
</organism>
<dbReference type="EMBL" id="JAADJZ010000017">
    <property type="protein sequence ID" value="KAF2868910.1"/>
    <property type="molecule type" value="Genomic_DNA"/>
</dbReference>
<evidence type="ECO:0000259" key="7">
    <source>
        <dbReference type="Pfam" id="PF03443"/>
    </source>
</evidence>
<evidence type="ECO:0000256" key="4">
    <source>
        <dbReference type="ARBA" id="ARBA00023157"/>
    </source>
</evidence>
<dbReference type="OrthoDB" id="5558646at2759"/>
<dbReference type="PANTHER" id="PTHR33353">
    <property type="entry name" value="PUTATIVE (AFU_ORTHOLOGUE AFUA_1G12560)-RELATED"/>
    <property type="match status" value="1"/>
</dbReference>
<dbReference type="EC" id="1.14.99.56" evidence="5"/>
<dbReference type="GO" id="GO:0030245">
    <property type="term" value="P:cellulose catabolic process"/>
    <property type="evidence" value="ECO:0007669"/>
    <property type="project" value="UniProtKB-UniRule"/>
</dbReference>
<dbReference type="Pfam" id="PF03443">
    <property type="entry name" value="AA9"/>
    <property type="match status" value="1"/>
</dbReference>
<proteinExistence type="predicted"/>
<keyword evidence="9" id="KW-1185">Reference proteome</keyword>
<keyword evidence="5" id="KW-0136">Cellulose degradation</keyword>
<comment type="domain">
    <text evidence="5">Has a modular structure: an endo-beta-1,4-glucanase catalytic module at the N-terminus, a linker rich in serines and threonines, and a C-terminal carbohydrate-binding module (CBM).</text>
</comment>
<name>A0A7C8IA23_9PLEO</name>
<comment type="subcellular location">
    <subcellularLocation>
        <location evidence="2 5">Secreted</location>
    </subcellularLocation>
</comment>
<dbReference type="GO" id="GO:0005576">
    <property type="term" value="C:extracellular region"/>
    <property type="evidence" value="ECO:0007669"/>
    <property type="project" value="UniProtKB-SubCell"/>
</dbReference>
<comment type="cofactor">
    <cofactor evidence="1">
        <name>Cu(2+)</name>
        <dbReference type="ChEBI" id="CHEBI:29036"/>
    </cofactor>
</comment>
<keyword evidence="5" id="KW-0119">Carbohydrate metabolism</keyword>
<dbReference type="Gene3D" id="2.70.50.70">
    <property type="match status" value="1"/>
</dbReference>
<dbReference type="InterPro" id="IPR049892">
    <property type="entry name" value="AA9"/>
</dbReference>
<dbReference type="GO" id="GO:0008810">
    <property type="term" value="F:cellulase activity"/>
    <property type="evidence" value="ECO:0007669"/>
    <property type="project" value="UniProtKB-UniRule"/>
</dbReference>
<dbReference type="InterPro" id="IPR005103">
    <property type="entry name" value="AA9_LPMO"/>
</dbReference>
<dbReference type="Proteomes" id="UP000481861">
    <property type="component" value="Unassembled WGS sequence"/>
</dbReference>
<keyword evidence="8" id="KW-0378">Hydrolase</keyword>
<evidence type="ECO:0000256" key="3">
    <source>
        <dbReference type="ARBA" id="ARBA00022525"/>
    </source>
</evidence>
<reference evidence="8 9" key="1">
    <citation type="submission" date="2020-01" db="EMBL/GenBank/DDBJ databases">
        <authorList>
            <consortium name="DOE Joint Genome Institute"/>
            <person name="Haridas S."/>
            <person name="Albert R."/>
            <person name="Binder M."/>
            <person name="Bloem J."/>
            <person name="Labutti K."/>
            <person name="Salamov A."/>
            <person name="Andreopoulos B."/>
            <person name="Baker S.E."/>
            <person name="Barry K."/>
            <person name="Bills G."/>
            <person name="Bluhm B.H."/>
            <person name="Cannon C."/>
            <person name="Castanera R."/>
            <person name="Culley D.E."/>
            <person name="Daum C."/>
            <person name="Ezra D."/>
            <person name="Gonzalez J.B."/>
            <person name="Henrissat B."/>
            <person name="Kuo A."/>
            <person name="Liang C."/>
            <person name="Lipzen A."/>
            <person name="Lutzoni F."/>
            <person name="Magnuson J."/>
            <person name="Mondo S."/>
            <person name="Nolan M."/>
            <person name="Ohm R."/>
            <person name="Pangilinan J."/>
            <person name="Park H.-J.H."/>
            <person name="Ramirez L."/>
            <person name="Alfaro M."/>
            <person name="Sun H."/>
            <person name="Tritt A."/>
            <person name="Yoshinaga Y."/>
            <person name="Zwiers L.-H.L."/>
            <person name="Turgeon B.G."/>
            <person name="Goodwin S.B."/>
            <person name="Spatafora J.W."/>
            <person name="Crous P.W."/>
            <person name="Grigoriev I.V."/>
        </authorList>
    </citation>
    <scope>NUCLEOTIDE SEQUENCE [LARGE SCALE GENOMIC DNA]</scope>
    <source>
        <strain evidence="8 9">CBS 611.86</strain>
    </source>
</reference>
<evidence type="ECO:0000256" key="2">
    <source>
        <dbReference type="ARBA" id="ARBA00004613"/>
    </source>
</evidence>
<protein>
    <recommendedName>
        <fullName evidence="5">AA9 family lytic polysaccharide monooxygenase</fullName>
        <ecNumber evidence="5">1.14.99.56</ecNumber>
    </recommendedName>
    <alternativeName>
        <fullName evidence="5">Endo-beta-1,4-glucanase</fullName>
    </alternativeName>
    <alternativeName>
        <fullName evidence="5">Glycosyl hydrolase 61 family protein</fullName>
    </alternativeName>
</protein>
<evidence type="ECO:0000256" key="5">
    <source>
        <dbReference type="RuleBase" id="RU368122"/>
    </source>
</evidence>
<evidence type="ECO:0000256" key="1">
    <source>
        <dbReference type="ARBA" id="ARBA00001973"/>
    </source>
</evidence>
<feature type="signal peptide" evidence="6">
    <location>
        <begin position="1"/>
        <end position="18"/>
    </location>
</feature>
<evidence type="ECO:0000256" key="6">
    <source>
        <dbReference type="SAM" id="SignalP"/>
    </source>
</evidence>
<evidence type="ECO:0000313" key="8">
    <source>
        <dbReference type="EMBL" id="KAF2868910.1"/>
    </source>
</evidence>
<sequence>MRFIAAAVVAVLPVLSSAHTIAQEVRVNGKAFGVGNGIRVATLNAPISGVNNGNIACNTGYQTPVSAQVIDVNVGDKVGVHWAPAIGGQPGSVDYPIQPSHKGPVLFYMAKVDSAATAQPSGQTWFKVFEDGFTNSTGQWAVDRLIAADGWQDFSVPSCIASGEYLLRAEIIALHNNNDPQFFMGCAQIKVSGGSGSASPKTVSFPGAYAQSDPGVNLVIYGKDSKPTMDGNGYTVPGPPLLQC</sequence>
<keyword evidence="4 5" id="KW-1015">Disulfide bond</keyword>
<gene>
    <name evidence="8" type="ORF">BDV95DRAFT_106331</name>
</gene>
<keyword evidence="3 5" id="KW-0964">Secreted</keyword>
<accession>A0A7C8IA23</accession>
<keyword evidence="5" id="KW-0624">Polysaccharide degradation</keyword>
<comment type="caution">
    <text evidence="8">The sequence shown here is derived from an EMBL/GenBank/DDBJ whole genome shotgun (WGS) entry which is preliminary data.</text>
</comment>
<dbReference type="CDD" id="cd21175">
    <property type="entry name" value="LPMO_AA9"/>
    <property type="match status" value="1"/>
</dbReference>